<dbReference type="InterPro" id="IPR036028">
    <property type="entry name" value="SH3-like_dom_sf"/>
</dbReference>
<keyword evidence="1 4" id="KW-0728">SH3 domain</keyword>
<dbReference type="PRINTS" id="PR00401">
    <property type="entry name" value="SH2DOMAIN"/>
</dbReference>
<keyword evidence="2 3" id="KW-0727">SH2 domain</keyword>
<reference evidence="7" key="1">
    <citation type="submission" date="2021-02" db="EMBL/GenBank/DDBJ databases">
        <authorList>
            <person name="Nowell W R."/>
        </authorList>
    </citation>
    <scope>NUCLEOTIDE SEQUENCE</scope>
    <source>
        <strain evidence="7">Ploen Becks lab</strain>
    </source>
</reference>
<dbReference type="SUPFAM" id="SSF50044">
    <property type="entry name" value="SH3-domain"/>
    <property type="match status" value="1"/>
</dbReference>
<dbReference type="SMART" id="SM00252">
    <property type="entry name" value="SH2"/>
    <property type="match status" value="1"/>
</dbReference>
<dbReference type="SUPFAM" id="SSF55550">
    <property type="entry name" value="SH2 domain"/>
    <property type="match status" value="1"/>
</dbReference>
<protein>
    <submittedName>
        <fullName evidence="7">Uncharacterized protein</fullName>
    </submittedName>
</protein>
<dbReference type="PANTHER" id="PTHR46037">
    <property type="entry name" value="PROTEIN ENHANCER OF SEVENLESS 2B"/>
    <property type="match status" value="1"/>
</dbReference>
<organism evidence="7 8">
    <name type="scientific">Brachionus calyciflorus</name>
    <dbReference type="NCBI Taxonomy" id="104777"/>
    <lineage>
        <taxon>Eukaryota</taxon>
        <taxon>Metazoa</taxon>
        <taxon>Spiralia</taxon>
        <taxon>Gnathifera</taxon>
        <taxon>Rotifera</taxon>
        <taxon>Eurotatoria</taxon>
        <taxon>Monogononta</taxon>
        <taxon>Pseudotrocha</taxon>
        <taxon>Ploima</taxon>
        <taxon>Brachionidae</taxon>
        <taxon>Brachionus</taxon>
    </lineage>
</organism>
<dbReference type="SMART" id="SM00326">
    <property type="entry name" value="SH3"/>
    <property type="match status" value="1"/>
</dbReference>
<dbReference type="PROSITE" id="PS50001">
    <property type="entry name" value="SH2"/>
    <property type="match status" value="1"/>
</dbReference>
<evidence type="ECO:0000259" key="5">
    <source>
        <dbReference type="PROSITE" id="PS50001"/>
    </source>
</evidence>
<dbReference type="InterPro" id="IPR000980">
    <property type="entry name" value="SH2"/>
</dbReference>
<dbReference type="InterPro" id="IPR013083">
    <property type="entry name" value="Znf_RING/FYVE/PHD"/>
</dbReference>
<dbReference type="InterPro" id="IPR001452">
    <property type="entry name" value="SH3_domain"/>
</dbReference>
<dbReference type="Pfam" id="PF00018">
    <property type="entry name" value="SH3_1"/>
    <property type="match status" value="1"/>
</dbReference>
<evidence type="ECO:0000259" key="6">
    <source>
        <dbReference type="PROSITE" id="PS50002"/>
    </source>
</evidence>
<feature type="domain" description="SH2" evidence="5">
    <location>
        <begin position="303"/>
        <end position="402"/>
    </location>
</feature>
<sequence length="405" mass="46675">MASKDEKFPICAYCNQKYENPVVLPCKGLLCTKDVCSLASDDSLDCPICSENHPIPKSFFPIDSKILTIHEPKANFTKLNDLYKQFAELKQNPFILVEAHFNDIRNSINKFRNDNKKIIDDIFEQYITSLVEHERDAKNKISQILNPYPSDDDSNSSDYYRNKIDNLIANSDLNTEKTKIEAGKLEIKMEKKINDLKLRIAIKNPVVFKGKLLEKTELGKFQRQKLSQEKSFSVDGNDELFGNFCIALKDYDSAERDELSFKKGDVLVVKERCGNLWTASVKNSDKSGFVDPNNIAEIFNESWFFGQSTRDEAENFLKKETNKVGAFLVRFSSIGKTTDQLYSLSLKDKNDIKHYRIYRCLDANGVWEYWLCDWKKFKGLSNLIMSYTKRANGLCTELNHPCQKN</sequence>
<dbReference type="Gene3D" id="3.30.40.10">
    <property type="entry name" value="Zinc/RING finger domain, C3HC4 (zinc finger)"/>
    <property type="match status" value="1"/>
</dbReference>
<dbReference type="Pfam" id="PF00017">
    <property type="entry name" value="SH2"/>
    <property type="match status" value="1"/>
</dbReference>
<evidence type="ECO:0000313" key="8">
    <source>
        <dbReference type="Proteomes" id="UP000663879"/>
    </source>
</evidence>
<dbReference type="SUPFAM" id="SSF57850">
    <property type="entry name" value="RING/U-box"/>
    <property type="match status" value="1"/>
</dbReference>
<evidence type="ECO:0000256" key="4">
    <source>
        <dbReference type="PROSITE-ProRule" id="PRU00192"/>
    </source>
</evidence>
<dbReference type="Gene3D" id="2.30.30.40">
    <property type="entry name" value="SH3 Domains"/>
    <property type="match status" value="1"/>
</dbReference>
<feature type="domain" description="SH3" evidence="6">
    <location>
        <begin position="240"/>
        <end position="300"/>
    </location>
</feature>
<dbReference type="OrthoDB" id="10255964at2759"/>
<accession>A0A814ITE2</accession>
<evidence type="ECO:0000313" key="7">
    <source>
        <dbReference type="EMBL" id="CAF1026950.1"/>
    </source>
</evidence>
<evidence type="ECO:0000256" key="2">
    <source>
        <dbReference type="ARBA" id="ARBA00022999"/>
    </source>
</evidence>
<dbReference type="InterPro" id="IPR036860">
    <property type="entry name" value="SH2_dom_sf"/>
</dbReference>
<comment type="caution">
    <text evidence="7">The sequence shown here is derived from an EMBL/GenBank/DDBJ whole genome shotgun (WGS) entry which is preliminary data.</text>
</comment>
<evidence type="ECO:0000256" key="1">
    <source>
        <dbReference type="ARBA" id="ARBA00022443"/>
    </source>
</evidence>
<dbReference type="PROSITE" id="PS50002">
    <property type="entry name" value="SH3"/>
    <property type="match status" value="1"/>
</dbReference>
<dbReference type="Gene3D" id="3.30.505.10">
    <property type="entry name" value="SH2 domain"/>
    <property type="match status" value="1"/>
</dbReference>
<gene>
    <name evidence="7" type="ORF">OXX778_LOCUS17664</name>
</gene>
<dbReference type="EMBL" id="CAJNOC010004587">
    <property type="protein sequence ID" value="CAF1026950.1"/>
    <property type="molecule type" value="Genomic_DNA"/>
</dbReference>
<dbReference type="InterPro" id="IPR043539">
    <property type="entry name" value="Grb2-like"/>
</dbReference>
<name>A0A814ITE2_9BILA</name>
<evidence type="ECO:0000256" key="3">
    <source>
        <dbReference type="PROSITE-ProRule" id="PRU00191"/>
    </source>
</evidence>
<dbReference type="Proteomes" id="UP000663879">
    <property type="component" value="Unassembled WGS sequence"/>
</dbReference>
<keyword evidence="8" id="KW-1185">Reference proteome</keyword>
<proteinExistence type="predicted"/>
<dbReference type="AlphaFoldDB" id="A0A814ITE2"/>